<sequence length="554" mass="60583">MGGNEVLDKTNWLTALAMILTTVACSDPPSPPARDVGTADTADGGLADALTTRDEPDIATDDEVVFGRVPPNTDDSNWEGEWKRTTVQNVGEAPLVIEDIYVTGSDNFRVTYPAQGAEVRDVSRDTESWPGTLAPDASFDVRVWFRPDDNLPESGQLVFETNDPDESISAVELSANAGFPCLELLPSDEVHLGEGAPGQVLRETVALRNCSRSKPLELEDIGIRNDDSGVFHVEEAETPFVLAPGERARFDVVASIVDDGGPYRAELLIQSSDPANARVRLPVLAFGVSHTDCPFAHAVAWTEDNRAPRTVLETAPLTVVEFDGSRSFDSNGSVERYEWTVLSRPHGSTQRLVPANDAVSPRLFIDVVGTYEVALEAYDGDGNASCNERQVIEVRAVPEDDVYIELVWDTPADPDPTDNFGSDVDLHYLHPHGRWDDPPYDVFWRNPSPDWGDFGDASDDPSFDRDDTEGAGPEVVTHNGLESLSYRIGVYYYSDTTLGPSYATVRVYVGGELEWAYPAKELGQTGAFWEVATIEGSDGIITPVDEMYEGFPEE</sequence>
<proteinExistence type="predicted"/>
<gene>
    <name evidence="2" type="ORF">FIV42_25855</name>
</gene>
<dbReference type="Proteomes" id="UP000315995">
    <property type="component" value="Chromosome"/>
</dbReference>
<reference evidence="2 3" key="1">
    <citation type="submission" date="2019-06" db="EMBL/GenBank/DDBJ databases">
        <title>Persicimonas caeni gen. nov., sp. nov., a predatory bacterium isolated from solar saltern.</title>
        <authorList>
            <person name="Wang S."/>
        </authorList>
    </citation>
    <scope>NUCLEOTIDE SEQUENCE [LARGE SCALE GENOMIC DNA]</scope>
    <source>
        <strain evidence="2 3">YN101</strain>
    </source>
</reference>
<dbReference type="AlphaFoldDB" id="A0A4Y6Q0D5"/>
<accession>A0A5B8YB58</accession>
<feature type="compositionally biased region" description="Low complexity" evidence="1">
    <location>
        <begin position="38"/>
        <end position="50"/>
    </location>
</feature>
<dbReference type="RefSeq" id="WP_141200490.1">
    <property type="nucleotide sequence ID" value="NZ_CP041186.1"/>
</dbReference>
<evidence type="ECO:0000256" key="1">
    <source>
        <dbReference type="SAM" id="MobiDB-lite"/>
    </source>
</evidence>
<evidence type="ECO:0000313" key="3">
    <source>
        <dbReference type="Proteomes" id="UP000315995"/>
    </source>
</evidence>
<dbReference type="Gene3D" id="2.60.40.10">
    <property type="entry name" value="Immunoglobulins"/>
    <property type="match status" value="3"/>
</dbReference>
<name>A0A4Y6Q0D5_PERCE</name>
<protein>
    <recommendedName>
        <fullName evidence="4">Choice-of-anchor D domain-containing protein</fullName>
    </recommendedName>
</protein>
<evidence type="ECO:0008006" key="4">
    <source>
        <dbReference type="Google" id="ProtNLM"/>
    </source>
</evidence>
<keyword evidence="3" id="KW-1185">Reference proteome</keyword>
<dbReference type="EMBL" id="CP041186">
    <property type="protein sequence ID" value="QDG54041.1"/>
    <property type="molecule type" value="Genomic_DNA"/>
</dbReference>
<organism evidence="2 3">
    <name type="scientific">Persicimonas caeni</name>
    <dbReference type="NCBI Taxonomy" id="2292766"/>
    <lineage>
        <taxon>Bacteria</taxon>
        <taxon>Deltaproteobacteria</taxon>
        <taxon>Bradymonadales</taxon>
        <taxon>Bradymonadaceae</taxon>
        <taxon>Persicimonas</taxon>
    </lineage>
</organism>
<feature type="region of interest" description="Disordered" evidence="1">
    <location>
        <begin position="26"/>
        <end position="56"/>
    </location>
</feature>
<dbReference type="OrthoDB" id="5479562at2"/>
<dbReference type="InterPro" id="IPR013783">
    <property type="entry name" value="Ig-like_fold"/>
</dbReference>
<accession>A0A4Y6Q0D5</accession>
<evidence type="ECO:0000313" key="2">
    <source>
        <dbReference type="EMBL" id="QDG54041.1"/>
    </source>
</evidence>